<organism evidence="3 4">
    <name type="scientific">Pseudoneurospora amorphoporcata</name>
    <dbReference type="NCBI Taxonomy" id="241081"/>
    <lineage>
        <taxon>Eukaryota</taxon>
        <taxon>Fungi</taxon>
        <taxon>Dikarya</taxon>
        <taxon>Ascomycota</taxon>
        <taxon>Pezizomycotina</taxon>
        <taxon>Sordariomycetes</taxon>
        <taxon>Sordariomycetidae</taxon>
        <taxon>Sordariales</taxon>
        <taxon>Sordariaceae</taxon>
        <taxon>Pseudoneurospora</taxon>
    </lineage>
</organism>
<keyword evidence="4" id="KW-1185">Reference proteome</keyword>
<dbReference type="SUPFAM" id="SSF56399">
    <property type="entry name" value="ADP-ribosylation"/>
    <property type="match status" value="1"/>
</dbReference>
<evidence type="ECO:0000256" key="1">
    <source>
        <dbReference type="SAM" id="MobiDB-lite"/>
    </source>
</evidence>
<accession>A0AAN6SHP2</accession>
<protein>
    <recommendedName>
        <fullName evidence="2">DUF7587 domain-containing protein</fullName>
    </recommendedName>
</protein>
<dbReference type="PANTHER" id="PTHR40781:SF1">
    <property type="match status" value="1"/>
</dbReference>
<dbReference type="AlphaFoldDB" id="A0AAN6SHP2"/>
<dbReference type="Pfam" id="PF24494">
    <property type="entry name" value="DUF7587"/>
    <property type="match status" value="1"/>
</dbReference>
<sequence>MSHVFWHTVPSPDDPEPFRNLRLPPKLWHVQHDESQSINLKEGGFQARNPYLDIRTFDALKTEATKHFIWAMRDWDSCFLSAFDDQTHAENWAQQRRRRNKEPVVIYELDTSKLPPRTTVLQSTPLCLSLDIDHPWMEHEWIFHQQIPASCITRRYCPWHRYSRIFESSLHPTGLAEVLVGSEWHPARNDGGTRPLSPASTEEDQHGLDDLTGRVNGLDLSNGSRTSTFDAPMFVGSVQEVVNIEPTDDALNGSASAHGNDVESTPRFGTPNDNEPIKQEEGVTDSRPTDDAPKTDDPETEGINPTPTLDTSNVDNAVKELFNDTQLSGETAVADDSIKQEEVVDRMPKDDPSKAGPGGAMQNIMMWEVNKEVLKEVLEAKSGFSVMVQLEVRVADEV</sequence>
<evidence type="ECO:0000259" key="2">
    <source>
        <dbReference type="Pfam" id="PF24494"/>
    </source>
</evidence>
<evidence type="ECO:0000313" key="4">
    <source>
        <dbReference type="Proteomes" id="UP001303222"/>
    </source>
</evidence>
<feature type="domain" description="DUF7587" evidence="2">
    <location>
        <begin position="23"/>
        <end position="154"/>
    </location>
</feature>
<name>A0AAN6SHP2_9PEZI</name>
<dbReference type="Proteomes" id="UP001303222">
    <property type="component" value="Unassembled WGS sequence"/>
</dbReference>
<feature type="compositionally biased region" description="Polar residues" evidence="1">
    <location>
        <begin position="303"/>
        <end position="314"/>
    </location>
</feature>
<gene>
    <name evidence="3" type="ORF">QBC32DRAFT_106299</name>
</gene>
<reference evidence="3" key="2">
    <citation type="submission" date="2023-06" db="EMBL/GenBank/DDBJ databases">
        <authorList>
            <consortium name="Lawrence Berkeley National Laboratory"/>
            <person name="Mondo S.J."/>
            <person name="Hensen N."/>
            <person name="Bonometti L."/>
            <person name="Westerberg I."/>
            <person name="Brannstrom I.O."/>
            <person name="Guillou S."/>
            <person name="Cros-Aarteil S."/>
            <person name="Calhoun S."/>
            <person name="Haridas S."/>
            <person name="Kuo A."/>
            <person name="Pangilinan J."/>
            <person name="Riley R."/>
            <person name="Labutti K."/>
            <person name="Andreopoulos B."/>
            <person name="Lipzen A."/>
            <person name="Chen C."/>
            <person name="Yanf M."/>
            <person name="Daum C."/>
            <person name="Ng V."/>
            <person name="Clum A."/>
            <person name="Steindorff A."/>
            <person name="Ohm R."/>
            <person name="Martin F."/>
            <person name="Silar P."/>
            <person name="Natvig D."/>
            <person name="Lalanne C."/>
            <person name="Gautier V."/>
            <person name="Ament-Velasquez S.L."/>
            <person name="Kruys A."/>
            <person name="Hutchinson M.I."/>
            <person name="Powell A.J."/>
            <person name="Barry K."/>
            <person name="Miller A.N."/>
            <person name="Grigoriev I.V."/>
            <person name="Debuchy R."/>
            <person name="Gladieux P."/>
            <person name="Thoren M.H."/>
            <person name="Johannesson H."/>
        </authorList>
    </citation>
    <scope>NUCLEOTIDE SEQUENCE</scope>
    <source>
        <strain evidence="3">CBS 626.80</strain>
    </source>
</reference>
<dbReference type="EMBL" id="MU859099">
    <property type="protein sequence ID" value="KAK3953794.1"/>
    <property type="molecule type" value="Genomic_DNA"/>
</dbReference>
<feature type="region of interest" description="Disordered" evidence="1">
    <location>
        <begin position="249"/>
        <end position="314"/>
    </location>
</feature>
<comment type="caution">
    <text evidence="3">The sequence shown here is derived from an EMBL/GenBank/DDBJ whole genome shotgun (WGS) entry which is preliminary data.</text>
</comment>
<dbReference type="InterPro" id="IPR056009">
    <property type="entry name" value="DUF7587"/>
</dbReference>
<proteinExistence type="predicted"/>
<dbReference type="PANTHER" id="PTHR40781">
    <property type="match status" value="1"/>
</dbReference>
<evidence type="ECO:0000313" key="3">
    <source>
        <dbReference type="EMBL" id="KAK3953794.1"/>
    </source>
</evidence>
<feature type="region of interest" description="Disordered" evidence="1">
    <location>
        <begin position="185"/>
        <end position="209"/>
    </location>
</feature>
<reference evidence="3" key="1">
    <citation type="journal article" date="2023" name="Mol. Phylogenet. Evol.">
        <title>Genome-scale phylogeny and comparative genomics of the fungal order Sordariales.</title>
        <authorList>
            <person name="Hensen N."/>
            <person name="Bonometti L."/>
            <person name="Westerberg I."/>
            <person name="Brannstrom I.O."/>
            <person name="Guillou S."/>
            <person name="Cros-Aarteil S."/>
            <person name="Calhoun S."/>
            <person name="Haridas S."/>
            <person name="Kuo A."/>
            <person name="Mondo S."/>
            <person name="Pangilinan J."/>
            <person name="Riley R."/>
            <person name="LaButti K."/>
            <person name="Andreopoulos B."/>
            <person name="Lipzen A."/>
            <person name="Chen C."/>
            <person name="Yan M."/>
            <person name="Daum C."/>
            <person name="Ng V."/>
            <person name="Clum A."/>
            <person name="Steindorff A."/>
            <person name="Ohm R.A."/>
            <person name="Martin F."/>
            <person name="Silar P."/>
            <person name="Natvig D.O."/>
            <person name="Lalanne C."/>
            <person name="Gautier V."/>
            <person name="Ament-Velasquez S.L."/>
            <person name="Kruys A."/>
            <person name="Hutchinson M.I."/>
            <person name="Powell A.J."/>
            <person name="Barry K."/>
            <person name="Miller A.N."/>
            <person name="Grigoriev I.V."/>
            <person name="Debuchy R."/>
            <person name="Gladieux P."/>
            <person name="Hiltunen Thoren M."/>
            <person name="Johannesson H."/>
        </authorList>
    </citation>
    <scope>NUCLEOTIDE SEQUENCE</scope>
    <source>
        <strain evidence="3">CBS 626.80</strain>
    </source>
</reference>
<feature type="compositionally biased region" description="Basic and acidic residues" evidence="1">
    <location>
        <begin position="287"/>
        <end position="297"/>
    </location>
</feature>